<dbReference type="Gene3D" id="1.25.40.430">
    <property type="match status" value="1"/>
</dbReference>
<dbReference type="OrthoDB" id="248495at2759"/>
<feature type="domain" description="Protein kinase" evidence="6">
    <location>
        <begin position="836"/>
        <end position="1164"/>
    </location>
</feature>
<evidence type="ECO:0008006" key="10">
    <source>
        <dbReference type="Google" id="ProtNLM"/>
    </source>
</evidence>
<dbReference type="EMBL" id="KV419440">
    <property type="protein sequence ID" value="KZS88135.1"/>
    <property type="molecule type" value="Genomic_DNA"/>
</dbReference>
<feature type="region of interest" description="Disordered" evidence="5">
    <location>
        <begin position="493"/>
        <end position="515"/>
    </location>
</feature>
<dbReference type="InterPro" id="IPR015661">
    <property type="entry name" value="Bub1/Mad3"/>
</dbReference>
<feature type="region of interest" description="Disordered" evidence="5">
    <location>
        <begin position="338"/>
        <end position="373"/>
    </location>
</feature>
<dbReference type="GO" id="GO:0032991">
    <property type="term" value="C:protein-containing complex"/>
    <property type="evidence" value="ECO:0007669"/>
    <property type="project" value="UniProtKB-ARBA"/>
</dbReference>
<evidence type="ECO:0000313" key="8">
    <source>
        <dbReference type="EMBL" id="KZS88135.1"/>
    </source>
</evidence>
<dbReference type="CDD" id="cd13981">
    <property type="entry name" value="STKc_Bub1_BubR1"/>
    <property type="match status" value="1"/>
</dbReference>
<dbReference type="SMART" id="SM00220">
    <property type="entry name" value="S_TKc"/>
    <property type="match status" value="1"/>
</dbReference>
<evidence type="ECO:0000259" key="6">
    <source>
        <dbReference type="PROSITE" id="PS50011"/>
    </source>
</evidence>
<evidence type="ECO:0000313" key="9">
    <source>
        <dbReference type="Proteomes" id="UP000076722"/>
    </source>
</evidence>
<dbReference type="AlphaFoldDB" id="A0A164NXC2"/>
<dbReference type="GO" id="GO:0004672">
    <property type="term" value="F:protein kinase activity"/>
    <property type="evidence" value="ECO:0007669"/>
    <property type="project" value="InterPro"/>
</dbReference>
<keyword evidence="9" id="KW-1185">Reference proteome</keyword>
<evidence type="ECO:0000256" key="2">
    <source>
        <dbReference type="ARBA" id="ARBA00022454"/>
    </source>
</evidence>
<evidence type="ECO:0000256" key="1">
    <source>
        <dbReference type="ARBA" id="ARBA00004629"/>
    </source>
</evidence>
<dbReference type="PANTHER" id="PTHR14030:SF4">
    <property type="entry name" value="BUB1 KINASE, ISOFORM A-RELATED"/>
    <property type="match status" value="1"/>
</dbReference>
<dbReference type="InterPro" id="IPR008271">
    <property type="entry name" value="Ser/Thr_kinase_AS"/>
</dbReference>
<proteinExistence type="predicted"/>
<sequence length="1164" mass="129316">MAAVASPQDTPPIVDGDVLLAAKENIQPLAAGRRVTSLATVLSTPRKELTTQRDSIRAQFRQELSTAFEEDDPLDIYHRFIQWTVENYPQGQSAESGLLELLEEATRVFKDDEMYKADLRYLKIWIMFAGLVERAEVVYKWLVVNEVGTGYSLLYEEYALLLEHLGRRPEADEIYNLGIARKARPLERLQNRHKAFQTRMMTSTALPPPSRSSTTIITSTSRRNVLGTVASGAAASPLSLTAGSRPNGRIQPFVDTDGPHSADGNEWQELGTRKSRVKENTRETTKMGETILKSKLGPTPLTPKIIPYRDEDDVMSVKKSTAEEEAIRRDPFRKWDAVDLKPKTNAMPPPQSTSKPALSESAKSSTSSTVSSAGKTRFTFPATDAKGKKHPYAHLLSQTVSTKPQKQMCDLSLLLSEDGTESCIAEVRLRGMGILGKVWDEPQASSSTIPADKSSKKIAPTVTINTKAALSDVFDMYNSPEKTRLLKEASIKEVSTPAPEKPTLGRKTSERTPGPMQVFVDDAEAKAAFMPFVDEPEPSKSAATKASFVPFVDDDASDARVSATPAPARTPFGRARIQEAETPMSDHPFESEEIGEDEEDEDEHHLRRIPMGGRFGQFNVMTPITERTNEFTTSTRAFSTPSGTLSMSDKAFLQMDAVESAELLAAELREEEAREKGLVVDVHAPLLGHSVLVKEGSPPSSSSAESIFTSHNRSSPPFKLSDGFTIPPVPVHPPPAPAAELSKAIDKPEPLNLRESINVTSQFKPPNPCNPFDPEILGTLLSLLPNDRAHHDLKHQEAKLLQSLQKFTAKKVRRGSYTVGMGDSDCLEIKLGEQGYRVFEKIGEGGFGAVFMAQEVDPNEEDRDLEDDFEEKSFALKVVRPRNVWEFYILRNILRSLPPPLRKSIIQPHGLYTFKDESFLILELSEQGTLLEVVNGAAGAGVAQHGGSGLEEVLVIFFAVELLRLVEGMHRLGLIHGDLKIDNCLVRLDEVEAPTIWESKYDPAGGNGWSAKGVKMIDFGRSVDMRMFPASQRFVGDWPTDVRDCLEVREARPWSYQTDYWGLASIFYCMLYGKYIETVVSAGRVKLAQPLKRYWQGEMWTRTFDLLLNSGSAREDGKLPLCEEIGGLRVEMEDWLVQNCTLPTRDLKALLKKVERGILNRVRR</sequence>
<dbReference type="Proteomes" id="UP000076722">
    <property type="component" value="Unassembled WGS sequence"/>
</dbReference>
<keyword evidence="3" id="KW-0995">Kinetochore</keyword>
<feature type="compositionally biased region" description="Low complexity" evidence="5">
    <location>
        <begin position="359"/>
        <end position="373"/>
    </location>
</feature>
<dbReference type="Pfam" id="PF08311">
    <property type="entry name" value="Mad3_BUB1_I"/>
    <property type="match status" value="1"/>
</dbReference>
<dbReference type="SUPFAM" id="SSF56112">
    <property type="entry name" value="Protein kinase-like (PK-like)"/>
    <property type="match status" value="1"/>
</dbReference>
<gene>
    <name evidence="8" type="ORF">SISNIDRAFT_418676</name>
</gene>
<evidence type="ECO:0000256" key="4">
    <source>
        <dbReference type="ARBA" id="ARBA00023328"/>
    </source>
</evidence>
<dbReference type="GO" id="GO:0007094">
    <property type="term" value="P:mitotic spindle assembly checkpoint signaling"/>
    <property type="evidence" value="ECO:0007669"/>
    <property type="project" value="InterPro"/>
</dbReference>
<organism evidence="8 9">
    <name type="scientific">Sistotremastrum niveocremeum HHB9708</name>
    <dbReference type="NCBI Taxonomy" id="1314777"/>
    <lineage>
        <taxon>Eukaryota</taxon>
        <taxon>Fungi</taxon>
        <taxon>Dikarya</taxon>
        <taxon>Basidiomycota</taxon>
        <taxon>Agaricomycotina</taxon>
        <taxon>Agaricomycetes</taxon>
        <taxon>Sistotremastrales</taxon>
        <taxon>Sistotremastraceae</taxon>
        <taxon>Sertulicium</taxon>
        <taxon>Sertulicium niveocremeum</taxon>
    </lineage>
</organism>
<feature type="compositionally biased region" description="Polar residues" evidence="5">
    <location>
        <begin position="704"/>
        <end position="715"/>
    </location>
</feature>
<comment type="subcellular location">
    <subcellularLocation>
        <location evidence="1">Chromosome</location>
        <location evidence="1">Centromere</location>
        <location evidence="1">Kinetochore</location>
    </subcellularLocation>
</comment>
<evidence type="ECO:0000256" key="5">
    <source>
        <dbReference type="SAM" id="MobiDB-lite"/>
    </source>
</evidence>
<evidence type="ECO:0000256" key="3">
    <source>
        <dbReference type="ARBA" id="ARBA00022838"/>
    </source>
</evidence>
<dbReference type="Gene3D" id="1.10.510.10">
    <property type="entry name" value="Transferase(Phosphotransferase) domain 1"/>
    <property type="match status" value="1"/>
</dbReference>
<evidence type="ECO:0000259" key="7">
    <source>
        <dbReference type="PROSITE" id="PS51489"/>
    </source>
</evidence>
<dbReference type="Pfam" id="PF00069">
    <property type="entry name" value="Pkinase"/>
    <property type="match status" value="1"/>
</dbReference>
<reference evidence="8 9" key="1">
    <citation type="journal article" date="2016" name="Mol. Biol. Evol.">
        <title>Comparative Genomics of Early-Diverging Mushroom-Forming Fungi Provides Insights into the Origins of Lignocellulose Decay Capabilities.</title>
        <authorList>
            <person name="Nagy L.G."/>
            <person name="Riley R."/>
            <person name="Tritt A."/>
            <person name="Adam C."/>
            <person name="Daum C."/>
            <person name="Floudas D."/>
            <person name="Sun H."/>
            <person name="Yadav J.S."/>
            <person name="Pangilinan J."/>
            <person name="Larsson K.H."/>
            <person name="Matsuura K."/>
            <person name="Barry K."/>
            <person name="Labutti K."/>
            <person name="Kuo R."/>
            <person name="Ohm R.A."/>
            <person name="Bhattacharya S.S."/>
            <person name="Shirouzu T."/>
            <person name="Yoshinaga Y."/>
            <person name="Martin F.M."/>
            <person name="Grigoriev I.V."/>
            <person name="Hibbett D.S."/>
        </authorList>
    </citation>
    <scope>NUCLEOTIDE SEQUENCE [LARGE SCALE GENOMIC DNA]</scope>
    <source>
        <strain evidence="8 9">HHB9708</strain>
    </source>
</reference>
<dbReference type="GO" id="GO:0051754">
    <property type="term" value="P:meiotic sister chromatid cohesion, centromeric"/>
    <property type="evidence" value="ECO:0007669"/>
    <property type="project" value="TreeGrafter"/>
</dbReference>
<accession>A0A164NXC2</accession>
<dbReference type="STRING" id="1314777.A0A164NXC2"/>
<dbReference type="SMART" id="SM00777">
    <property type="entry name" value="Mad3_BUB1_I"/>
    <property type="match status" value="1"/>
</dbReference>
<dbReference type="InterPro" id="IPR000719">
    <property type="entry name" value="Prot_kinase_dom"/>
</dbReference>
<feature type="domain" description="BUB1 N-terminal" evidence="7">
    <location>
        <begin position="60"/>
        <end position="224"/>
    </location>
</feature>
<dbReference type="PANTHER" id="PTHR14030">
    <property type="entry name" value="MITOTIC CHECKPOINT SERINE/THREONINE-PROTEIN KINASE BUB1"/>
    <property type="match status" value="1"/>
</dbReference>
<name>A0A164NXC2_9AGAM</name>
<keyword evidence="2" id="KW-0158">Chromosome</keyword>
<dbReference type="PROSITE" id="PS51489">
    <property type="entry name" value="BUB1_N"/>
    <property type="match status" value="1"/>
</dbReference>
<dbReference type="InterPro" id="IPR011009">
    <property type="entry name" value="Kinase-like_dom_sf"/>
</dbReference>
<keyword evidence="4" id="KW-0137">Centromere</keyword>
<protein>
    <recommendedName>
        <fullName evidence="10">Kinase-like protein</fullName>
    </recommendedName>
</protein>
<dbReference type="GO" id="GO:0005634">
    <property type="term" value="C:nucleus"/>
    <property type="evidence" value="ECO:0007669"/>
    <property type="project" value="TreeGrafter"/>
</dbReference>
<dbReference type="PROSITE" id="PS50011">
    <property type="entry name" value="PROTEIN_KINASE_DOM"/>
    <property type="match status" value="1"/>
</dbReference>
<dbReference type="FunFam" id="1.25.40.430:FF:000003">
    <property type="entry name" value="Checkpoint serine/threonine-protein kinase BUB1"/>
    <property type="match status" value="1"/>
</dbReference>
<dbReference type="GO" id="GO:0000776">
    <property type="term" value="C:kinetochore"/>
    <property type="evidence" value="ECO:0007669"/>
    <property type="project" value="UniProtKB-KW"/>
</dbReference>
<dbReference type="InterPro" id="IPR013212">
    <property type="entry name" value="Mad3/Bub1_I"/>
</dbReference>
<dbReference type="GO" id="GO:0005524">
    <property type="term" value="F:ATP binding"/>
    <property type="evidence" value="ECO:0007669"/>
    <property type="project" value="InterPro"/>
</dbReference>
<feature type="region of interest" description="Disordered" evidence="5">
    <location>
        <begin position="693"/>
        <end position="715"/>
    </location>
</feature>
<dbReference type="PROSITE" id="PS00108">
    <property type="entry name" value="PROTEIN_KINASE_ST"/>
    <property type="match status" value="1"/>
</dbReference>